<dbReference type="InterPro" id="IPR024445">
    <property type="entry name" value="Tnp_ISXO2-like"/>
</dbReference>
<feature type="domain" description="ISXO2-like transposase" evidence="1">
    <location>
        <begin position="139"/>
        <end position="294"/>
    </location>
</feature>
<organism evidence="2 3">
    <name type="scientific">Roseateles puraquae</name>
    <dbReference type="NCBI Taxonomy" id="431059"/>
    <lineage>
        <taxon>Bacteria</taxon>
        <taxon>Pseudomonadati</taxon>
        <taxon>Pseudomonadota</taxon>
        <taxon>Betaproteobacteria</taxon>
        <taxon>Burkholderiales</taxon>
        <taxon>Sphaerotilaceae</taxon>
        <taxon>Roseateles</taxon>
    </lineage>
</organism>
<dbReference type="RefSeq" id="WP_088486291.1">
    <property type="nucleotide sequence ID" value="NZ_NISI01000021.1"/>
</dbReference>
<evidence type="ECO:0000313" key="2">
    <source>
        <dbReference type="EMBL" id="OWQ98175.1"/>
    </source>
</evidence>
<sequence>MRTRELRRLLAEAAKLRTAQKHVLMQALQAAGDAAQVVQAVESRALACPHCHGERIVRNGHASGLQRYKCRGCARTFNALTDTPLARLRHKDKWERQAEVLRQGLSVHQAANTLAVAPSTAFRWRHRFLQLPQNLRAEKLQGVVEADETYFLRSCKGQRVSGRKARHRGGSAAKRGLSDEQEPVLVARDRSGATADFILQRPDKLHTAQALAPVLAPDAVLCTDCGGALGAAARQLGVEHHALNISRGPRVQGAWHIQNVNAYHGRLKNWMRRFNGVASDYLASYLGWFRALDRSAQTPGKPAPFLTMAVGA</sequence>
<dbReference type="SMART" id="SM01126">
    <property type="entry name" value="DDE_Tnp_IS1595"/>
    <property type="match status" value="1"/>
</dbReference>
<gene>
    <name evidence="2" type="ORF">CDO81_26560</name>
</gene>
<evidence type="ECO:0000313" key="3">
    <source>
        <dbReference type="Proteomes" id="UP000197446"/>
    </source>
</evidence>
<accession>A0A254MXX0</accession>
<dbReference type="NCBIfam" id="NF033547">
    <property type="entry name" value="transpos_IS1595"/>
    <property type="match status" value="1"/>
</dbReference>
<reference evidence="2 3" key="1">
    <citation type="journal article" date="2007" name="Int. J. Syst. Evol. Microbiol.">
        <title>Description of Pelomonas aquatica sp. nov. and Pelomonas puraquae sp. nov., isolated from industrial and haemodialysis water.</title>
        <authorList>
            <person name="Gomila M."/>
            <person name="Bowien B."/>
            <person name="Falsen E."/>
            <person name="Moore E.R."/>
            <person name="Lalucat J."/>
        </authorList>
    </citation>
    <scope>NUCLEOTIDE SEQUENCE [LARGE SCALE GENOMIC DNA]</scope>
    <source>
        <strain evidence="2 3">CCUG 52769</strain>
    </source>
</reference>
<proteinExistence type="predicted"/>
<dbReference type="PANTHER" id="PTHR33293:SF1">
    <property type="entry name" value="INSERTION ELEMENT IS1 1 PROTEIN INSB-RELATED"/>
    <property type="match status" value="1"/>
</dbReference>
<keyword evidence="3" id="KW-1185">Reference proteome</keyword>
<comment type="caution">
    <text evidence="2">The sequence shown here is derived from an EMBL/GenBank/DDBJ whole genome shotgun (WGS) entry which is preliminary data.</text>
</comment>
<dbReference type="Proteomes" id="UP000197446">
    <property type="component" value="Unassembled WGS sequence"/>
</dbReference>
<dbReference type="EMBL" id="NISI01000021">
    <property type="protein sequence ID" value="OWQ98175.1"/>
    <property type="molecule type" value="Genomic_DNA"/>
</dbReference>
<dbReference type="Pfam" id="PF12762">
    <property type="entry name" value="DDE_Tnp_IS1595"/>
    <property type="match status" value="1"/>
</dbReference>
<dbReference type="PANTHER" id="PTHR33293">
    <property type="entry name" value="INSERTION ELEMENT IS1 1 PROTEIN INSB-RELATED"/>
    <property type="match status" value="1"/>
</dbReference>
<evidence type="ECO:0000259" key="1">
    <source>
        <dbReference type="SMART" id="SM01126"/>
    </source>
</evidence>
<name>A0A254MXX0_9BURK</name>
<dbReference type="InterPro" id="IPR051354">
    <property type="entry name" value="Transposase_27_IS1"/>
</dbReference>
<dbReference type="AlphaFoldDB" id="A0A254MXX0"/>
<protein>
    <submittedName>
        <fullName evidence="2">IS1595 family transposase</fullName>
    </submittedName>
</protein>
<dbReference type="OrthoDB" id="8964415at2"/>